<reference evidence="3" key="1">
    <citation type="submission" date="2025-08" db="UniProtKB">
        <authorList>
            <consortium name="Ensembl"/>
        </authorList>
    </citation>
    <scope>IDENTIFICATION</scope>
</reference>
<reference evidence="3" key="2">
    <citation type="submission" date="2025-09" db="UniProtKB">
        <authorList>
            <consortium name="Ensembl"/>
        </authorList>
    </citation>
    <scope>IDENTIFICATION</scope>
</reference>
<dbReference type="Proteomes" id="UP000694427">
    <property type="component" value="Unplaced"/>
</dbReference>
<evidence type="ECO:0000259" key="2">
    <source>
        <dbReference type="PROSITE" id="PS50994"/>
    </source>
</evidence>
<dbReference type="AlphaFoldDB" id="A0A8C1MDS1"/>
<dbReference type="Gene3D" id="1.10.340.70">
    <property type="match status" value="1"/>
</dbReference>
<dbReference type="GO" id="GO:0015074">
    <property type="term" value="P:DNA integration"/>
    <property type="evidence" value="ECO:0007669"/>
    <property type="project" value="InterPro"/>
</dbReference>
<dbReference type="PANTHER" id="PTHR37984:SF15">
    <property type="entry name" value="INTEGRASE CATALYTIC DOMAIN-CONTAINING PROTEIN"/>
    <property type="match status" value="1"/>
</dbReference>
<organism evidence="3 4">
    <name type="scientific">Cyprinus carpio</name>
    <name type="common">Common carp</name>
    <dbReference type="NCBI Taxonomy" id="7962"/>
    <lineage>
        <taxon>Eukaryota</taxon>
        <taxon>Metazoa</taxon>
        <taxon>Chordata</taxon>
        <taxon>Craniata</taxon>
        <taxon>Vertebrata</taxon>
        <taxon>Euteleostomi</taxon>
        <taxon>Actinopterygii</taxon>
        <taxon>Neopterygii</taxon>
        <taxon>Teleostei</taxon>
        <taxon>Ostariophysi</taxon>
        <taxon>Cypriniformes</taxon>
        <taxon>Cyprinidae</taxon>
        <taxon>Cyprininae</taxon>
        <taxon>Cyprinus</taxon>
    </lineage>
</organism>
<sequence length="313" mass="34802">MVILGNDLAGGRVWREVIPQPVVVPTPLIEKADVLKQKFPEVFTSCVVTRSKSRETSCEKKMSKYVVPGLSTLSPISNRELVMAQQNDPGLQQLFKSVVPSQEVRSAVSGYFVQEELLLRKYVPCKKGLIGEAVIQVVVPKSFREMVMKVAHGGVAGHLGVNKTYDRVLRQFYWPCLKKDISAFIKTCHTCQLTGKLNQTLKPVPLCPIAVTSKPFEHLIIDCVGPLPTSKSGNVYLLTVMCQATRYPAAYPIRRITTKAVVKALTQFISIFGIPKIIQSDKGTNFTSRMFAEILRVLNVKHNQSSAYHAQSQ</sequence>
<name>A0A8C1MDS1_CYPCA</name>
<accession>A0A8C1MDS1</accession>
<evidence type="ECO:0000313" key="4">
    <source>
        <dbReference type="Proteomes" id="UP000694427"/>
    </source>
</evidence>
<dbReference type="InterPro" id="IPR036397">
    <property type="entry name" value="RNaseH_sf"/>
</dbReference>
<dbReference type="InterPro" id="IPR041588">
    <property type="entry name" value="Integrase_H2C2"/>
</dbReference>
<dbReference type="Pfam" id="PF00665">
    <property type="entry name" value="rve"/>
    <property type="match status" value="1"/>
</dbReference>
<keyword evidence="4" id="KW-1185">Reference proteome</keyword>
<dbReference type="GO" id="GO:0003676">
    <property type="term" value="F:nucleic acid binding"/>
    <property type="evidence" value="ECO:0007669"/>
    <property type="project" value="InterPro"/>
</dbReference>
<dbReference type="Pfam" id="PF17921">
    <property type="entry name" value="Integrase_H2C2"/>
    <property type="match status" value="1"/>
</dbReference>
<protein>
    <recommendedName>
        <fullName evidence="1">Gypsy retrotransposon integrase-like protein 1</fullName>
    </recommendedName>
</protein>
<dbReference type="FunFam" id="1.10.340.70:FF:000001">
    <property type="entry name" value="Retrovirus-related Pol polyprotein from transposon gypsy-like Protein"/>
    <property type="match status" value="1"/>
</dbReference>
<evidence type="ECO:0000313" key="3">
    <source>
        <dbReference type="Ensembl" id="ENSCCRP00010074304.1"/>
    </source>
</evidence>
<dbReference type="SUPFAM" id="SSF53098">
    <property type="entry name" value="Ribonuclease H-like"/>
    <property type="match status" value="1"/>
</dbReference>
<dbReference type="InterPro" id="IPR012337">
    <property type="entry name" value="RNaseH-like_sf"/>
</dbReference>
<dbReference type="Ensembl" id="ENSCCRT00010082344.1">
    <property type="protein sequence ID" value="ENSCCRP00010074304.1"/>
    <property type="gene ID" value="ENSCCRG00010032387.1"/>
</dbReference>
<dbReference type="PROSITE" id="PS50994">
    <property type="entry name" value="INTEGRASE"/>
    <property type="match status" value="1"/>
</dbReference>
<dbReference type="Gene3D" id="3.30.420.10">
    <property type="entry name" value="Ribonuclease H-like superfamily/Ribonuclease H"/>
    <property type="match status" value="1"/>
</dbReference>
<feature type="domain" description="Integrase catalytic" evidence="2">
    <location>
        <begin position="211"/>
        <end position="313"/>
    </location>
</feature>
<dbReference type="PANTHER" id="PTHR37984">
    <property type="entry name" value="PROTEIN CBG26694"/>
    <property type="match status" value="1"/>
</dbReference>
<dbReference type="InterPro" id="IPR050951">
    <property type="entry name" value="Retrovirus_Pol_polyprotein"/>
</dbReference>
<dbReference type="InterPro" id="IPR001584">
    <property type="entry name" value="Integrase_cat-core"/>
</dbReference>
<evidence type="ECO:0000256" key="1">
    <source>
        <dbReference type="ARBA" id="ARBA00039658"/>
    </source>
</evidence>
<proteinExistence type="predicted"/>